<accession>A0A1C0A576</accession>
<name>A0A1C0A576_9FIRM</name>
<protein>
    <recommendedName>
        <fullName evidence="3">LysM domain-containing protein</fullName>
    </recommendedName>
</protein>
<reference evidence="2" key="1">
    <citation type="submission" date="2016-07" db="EMBL/GenBank/DDBJ databases">
        <authorList>
            <person name="Florea S."/>
            <person name="Webb J.S."/>
            <person name="Jaromczyk J."/>
            <person name="Schardl C.L."/>
        </authorList>
    </citation>
    <scope>NUCLEOTIDE SEQUENCE [LARGE SCALE GENOMIC DNA]</scope>
    <source>
        <strain evidence="2">Z6</strain>
    </source>
</reference>
<sequence length="948" mass="108165">MSKKVRYNERDHMFYILEEGQSIKNGQRWKPCPPSYNLETHKKEIQDLERAYTNGLNAAEWKEEEEAMTAFLNSADIILTGLTSETKAKEAIFGKDRLLPILKDQSKYKGGMLLGNQLSVLRYFKELLTPVYKATTNTGANILIELALGSSNDKEKNDLSPVVGFANRADSTIKIGKDSKEVFGSVKKLLNNGWKGVDEYKNICSSIGGQVGDYVAVWAAAVVTVYYRHKNDYQNMSPEDIRKEVQFEAGLNTIAASIMGLIGIPGAIMLKTGFKTIKAAPDAASLLIGLGLLWMKCAQAVSNGVKESLRVCLDKKERRKYSTSELFSQMLKIGVKTTISEIKNWRGIIGASRLYSILPWDSPTGIKSDNSYIVVEKSIDGPSMFDAFVEFFKHDDNNPVDAFNILKLEINEGTIAPEIVNGSLKAYDFISGKKHEKYTLYDYSKYFSNYETQLKIDFKENGTTFIGTIDMIGKLYQDIQENNELKKIYPDIDFVAFYDFDGKGNKHMMELKDKIISYTDTEISAENLRPLIYDREKKKFKRNIESKIKNVVFLPFGTKELNKYLNNLSQYFGEEFAQKILEEETRIILTPKHISYQRIPEVYVIKSTELIDKQAEERGLSIAKDKLTYDDIFNLPHNKEKFIKANLAGNTVDTEQDYNYILFSIDISSSNLADYYPWKRYRFFIKNNDDILYGSNSSQNKNTSNNEKNNDFEFWTGLGSKSCYKDNSNPQKNITINGERIGTALKRRQDLEGGYEHLTSKQEYEEIIKLADDKELEVRYTYDLNGSLVEDTYLVIKYRCKDYSEDGWNNLKIKEFKDLDYGIDIPDKGESLAGSNANKVKKKENEFKLIELEGSTGKETYSKIILKNQGNYFIPAGITPIEDSGVQEKSDLREEYTIESGDTLSHIAENKLGKVSLWVEIEREDGTTFSEEEAKHLRIGSKVYLPKK</sequence>
<dbReference type="Proteomes" id="UP000093514">
    <property type="component" value="Unassembled WGS sequence"/>
</dbReference>
<proteinExistence type="predicted"/>
<organism evidence="1 2">
    <name type="scientific">Orenia metallireducens</name>
    <dbReference type="NCBI Taxonomy" id="1413210"/>
    <lineage>
        <taxon>Bacteria</taxon>
        <taxon>Bacillati</taxon>
        <taxon>Bacillota</taxon>
        <taxon>Clostridia</taxon>
        <taxon>Halanaerobiales</taxon>
        <taxon>Halobacteroidaceae</taxon>
        <taxon>Orenia</taxon>
    </lineage>
</organism>
<evidence type="ECO:0000313" key="1">
    <source>
        <dbReference type="EMBL" id="OCL25294.1"/>
    </source>
</evidence>
<reference evidence="1 2" key="2">
    <citation type="submission" date="2016-08" db="EMBL/GenBank/DDBJ databases">
        <title>Orenia metallireducens sp. nov. strain Z6, a Novel Metal-reducing Firmicute from the Deep Subsurface.</title>
        <authorList>
            <person name="Maxim B.I."/>
            <person name="Kenneth K."/>
            <person name="Flynn T.M."/>
            <person name="Oloughlin E.J."/>
            <person name="Locke R.A."/>
            <person name="Weber J.R."/>
            <person name="Egan S.M."/>
            <person name="Mackie R.I."/>
            <person name="Cann I.K."/>
        </authorList>
    </citation>
    <scope>NUCLEOTIDE SEQUENCE [LARGE SCALE GENOMIC DNA]</scope>
    <source>
        <strain evidence="1 2">Z6</strain>
    </source>
</reference>
<dbReference type="EMBL" id="LWDV01000010">
    <property type="protein sequence ID" value="OCL25294.1"/>
    <property type="molecule type" value="Genomic_DNA"/>
</dbReference>
<dbReference type="RefSeq" id="WP_068719206.1">
    <property type="nucleotide sequence ID" value="NZ_LWDV01000010.1"/>
</dbReference>
<gene>
    <name evidence="1" type="ORF">U472_13130</name>
</gene>
<evidence type="ECO:0008006" key="3">
    <source>
        <dbReference type="Google" id="ProtNLM"/>
    </source>
</evidence>
<evidence type="ECO:0000313" key="2">
    <source>
        <dbReference type="Proteomes" id="UP000093514"/>
    </source>
</evidence>
<dbReference type="OrthoDB" id="2132714at2"/>
<keyword evidence="2" id="KW-1185">Reference proteome</keyword>
<comment type="caution">
    <text evidence="1">The sequence shown here is derived from an EMBL/GenBank/DDBJ whole genome shotgun (WGS) entry which is preliminary data.</text>
</comment>
<dbReference type="AlphaFoldDB" id="A0A1C0A576"/>